<proteinExistence type="predicted"/>
<accession>A0ABQ8U3B5</accession>
<evidence type="ECO:0008006" key="3">
    <source>
        <dbReference type="Google" id="ProtNLM"/>
    </source>
</evidence>
<gene>
    <name evidence="1" type="ORF">ANN_03468</name>
</gene>
<reference evidence="1 2" key="1">
    <citation type="journal article" date="2022" name="Allergy">
        <title>Genome assembly and annotation of Periplaneta americana reveal a comprehensive cockroach allergen profile.</title>
        <authorList>
            <person name="Wang L."/>
            <person name="Xiong Q."/>
            <person name="Saelim N."/>
            <person name="Wang L."/>
            <person name="Nong W."/>
            <person name="Wan A.T."/>
            <person name="Shi M."/>
            <person name="Liu X."/>
            <person name="Cao Q."/>
            <person name="Hui J.H.L."/>
            <person name="Sookrung N."/>
            <person name="Leung T.F."/>
            <person name="Tungtrongchitr A."/>
            <person name="Tsui S.K.W."/>
        </authorList>
    </citation>
    <scope>NUCLEOTIDE SEQUENCE [LARGE SCALE GENOMIC DNA]</scope>
    <source>
        <strain evidence="1">PWHHKU_190912</strain>
    </source>
</reference>
<keyword evidence="2" id="KW-1185">Reference proteome</keyword>
<organism evidence="1 2">
    <name type="scientific">Periplaneta americana</name>
    <name type="common">American cockroach</name>
    <name type="synonym">Blatta americana</name>
    <dbReference type="NCBI Taxonomy" id="6978"/>
    <lineage>
        <taxon>Eukaryota</taxon>
        <taxon>Metazoa</taxon>
        <taxon>Ecdysozoa</taxon>
        <taxon>Arthropoda</taxon>
        <taxon>Hexapoda</taxon>
        <taxon>Insecta</taxon>
        <taxon>Pterygota</taxon>
        <taxon>Neoptera</taxon>
        <taxon>Polyneoptera</taxon>
        <taxon>Dictyoptera</taxon>
        <taxon>Blattodea</taxon>
        <taxon>Blattoidea</taxon>
        <taxon>Blattidae</taxon>
        <taxon>Blattinae</taxon>
        <taxon>Periplaneta</taxon>
    </lineage>
</organism>
<protein>
    <recommendedName>
        <fullName evidence="3">PiggyBac transposable element-derived protein 4 C-terminal zinc-ribbon domain-containing protein</fullName>
    </recommendedName>
</protein>
<dbReference type="Proteomes" id="UP001148838">
    <property type="component" value="Unassembled WGS sequence"/>
</dbReference>
<dbReference type="EMBL" id="JAJSOF020000001">
    <property type="protein sequence ID" value="KAJ4451984.1"/>
    <property type="molecule type" value="Genomic_DNA"/>
</dbReference>
<sequence length="84" mass="9981">MIFMKNLANALVTPHMHIRLNNRFLTFETRVPIRRLLGVEDPVPSFEEKLEKRKTCYTCPPKKQRKTAYMCHCCRKIVCLEDMP</sequence>
<comment type="caution">
    <text evidence="1">The sequence shown here is derived from an EMBL/GenBank/DDBJ whole genome shotgun (WGS) entry which is preliminary data.</text>
</comment>
<evidence type="ECO:0000313" key="1">
    <source>
        <dbReference type="EMBL" id="KAJ4451984.1"/>
    </source>
</evidence>
<name>A0ABQ8U3B5_PERAM</name>
<evidence type="ECO:0000313" key="2">
    <source>
        <dbReference type="Proteomes" id="UP001148838"/>
    </source>
</evidence>